<protein>
    <submittedName>
        <fullName evidence="1">Uncharacterized protein</fullName>
    </submittedName>
</protein>
<accession>A0A841V570</accession>
<dbReference type="Proteomes" id="UP000525432">
    <property type="component" value="Unassembled WGS sequence"/>
</dbReference>
<dbReference type="EMBL" id="JACEGC010000060">
    <property type="protein sequence ID" value="MBC1196150.1"/>
    <property type="molecule type" value="Genomic_DNA"/>
</dbReference>
<evidence type="ECO:0000313" key="1">
    <source>
        <dbReference type="EMBL" id="MBC1196150.1"/>
    </source>
</evidence>
<dbReference type="InterPro" id="IPR049537">
    <property type="entry name" value="RelB-like"/>
</dbReference>
<name>A0A841V570_MICAE</name>
<dbReference type="Pfam" id="PF18506">
    <property type="entry name" value="RelB-like"/>
    <property type="match status" value="1"/>
</dbReference>
<comment type="caution">
    <text evidence="1">The sequence shown here is derived from an EMBL/GenBank/DDBJ whole genome shotgun (WGS) entry which is preliminary data.</text>
</comment>
<dbReference type="AlphaFoldDB" id="A0A841V570"/>
<reference evidence="1 2" key="1">
    <citation type="submission" date="2020-07" db="EMBL/GenBank/DDBJ databases">
        <title>Genomes of two Microcystis aeruginosa (Cyanobacteria) strains from Florida (USA) with disparate toxicogenic potential.</title>
        <authorList>
            <person name="Lefler F.W."/>
            <person name="Barbosa M."/>
            <person name="Berthold D.E."/>
            <person name="Laughinghouse H.D. IV."/>
        </authorList>
    </citation>
    <scope>NUCLEOTIDE SEQUENCE [LARGE SCALE GENOMIC DNA]</scope>
    <source>
        <strain evidence="1 2">BLCCF158</strain>
    </source>
</reference>
<dbReference type="Gene3D" id="6.10.250.2100">
    <property type="match status" value="1"/>
</dbReference>
<gene>
    <name evidence="1" type="ORF">H0901_12980</name>
</gene>
<dbReference type="RefSeq" id="WP_185239977.1">
    <property type="nucleotide sequence ID" value="NZ_JACEGC010000060.1"/>
</dbReference>
<proteinExistence type="predicted"/>
<evidence type="ECO:0000313" key="2">
    <source>
        <dbReference type="Proteomes" id="UP000525432"/>
    </source>
</evidence>
<sequence length="75" mass="8843">MYLTSLGNAIDKVQKPVAVQIPIAEFEKIEEILEDYVLRKLIEKVENDQILDKKHSNTARIYCKIYFIEVYKKIV</sequence>
<organism evidence="1 2">
    <name type="scientific">Microcystis aeruginosa BLCC-F158</name>
    <dbReference type="NCBI Taxonomy" id="2755316"/>
    <lineage>
        <taxon>Bacteria</taxon>
        <taxon>Bacillati</taxon>
        <taxon>Cyanobacteriota</taxon>
        <taxon>Cyanophyceae</taxon>
        <taxon>Oscillatoriophycideae</taxon>
        <taxon>Chroococcales</taxon>
        <taxon>Microcystaceae</taxon>
        <taxon>Microcystis</taxon>
    </lineage>
</organism>